<dbReference type="SUPFAM" id="SSF53187">
    <property type="entry name" value="Zn-dependent exopeptidases"/>
    <property type="match status" value="1"/>
</dbReference>
<dbReference type="InterPro" id="IPR053138">
    <property type="entry name" value="N-alpha-Ac-DABA_deacetylase"/>
</dbReference>
<dbReference type="GO" id="GO:0046872">
    <property type="term" value="F:metal ion binding"/>
    <property type="evidence" value="ECO:0007669"/>
    <property type="project" value="UniProtKB-KW"/>
</dbReference>
<name>A0A8J2TNT5_9BACI</name>
<accession>A0A8J2TNT5</accession>
<evidence type="ECO:0000313" key="6">
    <source>
        <dbReference type="EMBL" id="GFZ84631.1"/>
    </source>
</evidence>
<dbReference type="RefSeq" id="WP_188392865.1">
    <property type="nucleotide sequence ID" value="NZ_BMEV01000058.1"/>
</dbReference>
<dbReference type="PANTHER" id="PTHR37326">
    <property type="entry name" value="BLL3975 PROTEIN"/>
    <property type="match status" value="1"/>
</dbReference>
<keyword evidence="7" id="KW-1185">Reference proteome</keyword>
<evidence type="ECO:0000256" key="1">
    <source>
        <dbReference type="ARBA" id="ARBA00001947"/>
    </source>
</evidence>
<dbReference type="CDD" id="cd06251">
    <property type="entry name" value="M14_ASTE_ASPA-like"/>
    <property type="match status" value="1"/>
</dbReference>
<reference evidence="6" key="2">
    <citation type="submission" date="2020-09" db="EMBL/GenBank/DDBJ databases">
        <authorList>
            <person name="Sun Q."/>
            <person name="Zhou Y."/>
        </authorList>
    </citation>
    <scope>NUCLEOTIDE SEQUENCE</scope>
    <source>
        <strain evidence="6">CGMCC 1.12360</strain>
    </source>
</reference>
<dbReference type="EMBL" id="BMEV01000058">
    <property type="protein sequence ID" value="GFZ84631.1"/>
    <property type="molecule type" value="Genomic_DNA"/>
</dbReference>
<dbReference type="InterPro" id="IPR055438">
    <property type="entry name" value="AstE_AspA_cat"/>
</dbReference>
<reference evidence="6" key="1">
    <citation type="journal article" date="2014" name="Int. J. Syst. Evol. Microbiol.">
        <title>Complete genome sequence of Corynebacterium casei LMG S-19264T (=DSM 44701T), isolated from a smear-ripened cheese.</title>
        <authorList>
            <consortium name="US DOE Joint Genome Institute (JGI-PGF)"/>
            <person name="Walter F."/>
            <person name="Albersmeier A."/>
            <person name="Kalinowski J."/>
            <person name="Ruckert C."/>
        </authorList>
    </citation>
    <scope>NUCLEOTIDE SEQUENCE</scope>
    <source>
        <strain evidence="6">CGMCC 1.12360</strain>
    </source>
</reference>
<evidence type="ECO:0000256" key="2">
    <source>
        <dbReference type="ARBA" id="ARBA00022723"/>
    </source>
</evidence>
<comment type="caution">
    <text evidence="6">The sequence shown here is derived from an EMBL/GenBank/DDBJ whole genome shotgun (WGS) entry which is preliminary data.</text>
</comment>
<dbReference type="Gene3D" id="3.40.630.10">
    <property type="entry name" value="Zn peptidases"/>
    <property type="match status" value="1"/>
</dbReference>
<keyword evidence="2" id="KW-0479">Metal-binding</keyword>
<dbReference type="PANTHER" id="PTHR37326:SF1">
    <property type="entry name" value="BLL3975 PROTEIN"/>
    <property type="match status" value="1"/>
</dbReference>
<evidence type="ECO:0000256" key="4">
    <source>
        <dbReference type="ARBA" id="ARBA00022833"/>
    </source>
</evidence>
<dbReference type="AlphaFoldDB" id="A0A8J2TNT5"/>
<comment type="cofactor">
    <cofactor evidence="1">
        <name>Zn(2+)</name>
        <dbReference type="ChEBI" id="CHEBI:29105"/>
    </cofactor>
</comment>
<dbReference type="GO" id="GO:0016811">
    <property type="term" value="F:hydrolase activity, acting on carbon-nitrogen (but not peptide) bonds, in linear amides"/>
    <property type="evidence" value="ECO:0007669"/>
    <property type="project" value="InterPro"/>
</dbReference>
<dbReference type="GO" id="GO:0016788">
    <property type="term" value="F:hydrolase activity, acting on ester bonds"/>
    <property type="evidence" value="ECO:0007669"/>
    <property type="project" value="InterPro"/>
</dbReference>
<organism evidence="6 7">
    <name type="scientific">Compostibacillus humi</name>
    <dbReference type="NCBI Taxonomy" id="1245525"/>
    <lineage>
        <taxon>Bacteria</taxon>
        <taxon>Bacillati</taxon>
        <taxon>Bacillota</taxon>
        <taxon>Bacilli</taxon>
        <taxon>Bacillales</taxon>
        <taxon>Bacillaceae</taxon>
        <taxon>Compostibacillus</taxon>
    </lineage>
</organism>
<dbReference type="Pfam" id="PF24827">
    <property type="entry name" value="AstE_AspA_cat"/>
    <property type="match status" value="1"/>
</dbReference>
<evidence type="ECO:0000259" key="5">
    <source>
        <dbReference type="Pfam" id="PF24827"/>
    </source>
</evidence>
<evidence type="ECO:0000256" key="3">
    <source>
        <dbReference type="ARBA" id="ARBA00022801"/>
    </source>
</evidence>
<evidence type="ECO:0000313" key="7">
    <source>
        <dbReference type="Proteomes" id="UP000602050"/>
    </source>
</evidence>
<protein>
    <submittedName>
        <fullName evidence="6">Succinylglutamate desuccinylase</fullName>
    </submittedName>
</protein>
<dbReference type="InterPro" id="IPR043795">
    <property type="entry name" value="N-alpha-Ac-DABA-like"/>
</dbReference>
<dbReference type="Proteomes" id="UP000602050">
    <property type="component" value="Unassembled WGS sequence"/>
</dbReference>
<gene>
    <name evidence="6" type="ORF">GCM10010978_26180</name>
</gene>
<proteinExistence type="predicted"/>
<keyword evidence="3" id="KW-0378">Hydrolase</keyword>
<dbReference type="PIRSF" id="PIRSF039012">
    <property type="entry name" value="ASP"/>
    <property type="match status" value="1"/>
</dbReference>
<feature type="domain" description="Succinylglutamate desuccinylase/Aspartoacylase catalytic" evidence="5">
    <location>
        <begin position="46"/>
        <end position="226"/>
    </location>
</feature>
<sequence length="323" mass="35519">MRSIQSLEELETRHGEVQEARIPIAVLPDGTEVFIPLILGDGKESGPTLLLTALIHGVEIGGYDVIRRLIYEDINFNQLKGKIIAVPIANPFALGASNRFTPQDSADLNRVFPGNPYGSLSQRIAHVLAVKLASHANYCIDFHSCNPPSELFTIVPDIGNDKVSEMSWGMAEAFGVITVCPSFQTEGTFSDYLLSVGIPCITPELVFSRRFNSSSEVAAQGTMNVLKYLGMMDGELKPLQSITPFQGKMFYTVYYANKGGFVYFTKQVGDFVEKGEMFAAIKNPWDETIEEMLSPVNGRIIAYPMAGNQAVTTGDKIAYFAYQ</sequence>
<keyword evidence="4" id="KW-0862">Zinc</keyword>